<name>A0A200QKJ1_MACCD</name>
<dbReference type="PROSITE" id="PS51369">
    <property type="entry name" value="TCP"/>
    <property type="match status" value="1"/>
</dbReference>
<keyword evidence="3" id="KW-0238">DNA-binding</keyword>
<keyword evidence="5" id="KW-0539">Nucleus</keyword>
<dbReference type="GO" id="GO:0043565">
    <property type="term" value="F:sequence-specific DNA binding"/>
    <property type="evidence" value="ECO:0007669"/>
    <property type="project" value="TreeGrafter"/>
</dbReference>
<feature type="compositionally biased region" description="Basic and acidic residues" evidence="6">
    <location>
        <begin position="57"/>
        <end position="69"/>
    </location>
</feature>
<dbReference type="AlphaFoldDB" id="A0A200QKJ1"/>
<keyword evidence="4" id="KW-0804">Transcription</keyword>
<feature type="compositionally biased region" description="Basic and acidic residues" evidence="6">
    <location>
        <begin position="103"/>
        <end position="115"/>
    </location>
</feature>
<dbReference type="Proteomes" id="UP000195402">
    <property type="component" value="Unassembled WGS sequence"/>
</dbReference>
<evidence type="ECO:0000259" key="7">
    <source>
        <dbReference type="PROSITE" id="PS51369"/>
    </source>
</evidence>
<comment type="caution">
    <text evidence="8">The sequence shown here is derived from an EMBL/GenBank/DDBJ whole genome shotgun (WGS) entry which is preliminary data.</text>
</comment>
<feature type="region of interest" description="Disordered" evidence="6">
    <location>
        <begin position="179"/>
        <end position="201"/>
    </location>
</feature>
<dbReference type="PANTHER" id="PTHR31072:SF1">
    <property type="entry name" value="TRANSCRIPTION FACTOR TCP9"/>
    <property type="match status" value="1"/>
</dbReference>
<organism evidence="8 9">
    <name type="scientific">Macleaya cordata</name>
    <name type="common">Five-seeded plume-poppy</name>
    <name type="synonym">Bocconia cordata</name>
    <dbReference type="NCBI Taxonomy" id="56857"/>
    <lineage>
        <taxon>Eukaryota</taxon>
        <taxon>Viridiplantae</taxon>
        <taxon>Streptophyta</taxon>
        <taxon>Embryophyta</taxon>
        <taxon>Tracheophyta</taxon>
        <taxon>Spermatophyta</taxon>
        <taxon>Magnoliopsida</taxon>
        <taxon>Ranunculales</taxon>
        <taxon>Papaveraceae</taxon>
        <taxon>Papaveroideae</taxon>
        <taxon>Macleaya</taxon>
    </lineage>
</organism>
<feature type="compositionally biased region" description="Polar residues" evidence="6">
    <location>
        <begin position="179"/>
        <end position="189"/>
    </location>
</feature>
<dbReference type="FunCoup" id="A0A200QKJ1">
    <property type="interactions" value="1"/>
</dbReference>
<evidence type="ECO:0000256" key="3">
    <source>
        <dbReference type="ARBA" id="ARBA00023125"/>
    </source>
</evidence>
<evidence type="ECO:0000256" key="5">
    <source>
        <dbReference type="ARBA" id="ARBA00023242"/>
    </source>
</evidence>
<dbReference type="EMBL" id="MVGT01001739">
    <property type="protein sequence ID" value="OVA10986.1"/>
    <property type="molecule type" value="Genomic_DNA"/>
</dbReference>
<feature type="compositionally biased region" description="Pro residues" evidence="6">
    <location>
        <begin position="31"/>
        <end position="45"/>
    </location>
</feature>
<comment type="subcellular location">
    <subcellularLocation>
        <location evidence="1">Nucleus</location>
    </subcellularLocation>
</comment>
<feature type="region of interest" description="Disordered" evidence="6">
    <location>
        <begin position="325"/>
        <end position="360"/>
    </location>
</feature>
<dbReference type="InterPro" id="IPR005333">
    <property type="entry name" value="Transcription_factor_TCP"/>
</dbReference>
<accession>A0A200QKJ1</accession>
<evidence type="ECO:0000256" key="1">
    <source>
        <dbReference type="ARBA" id="ARBA00004123"/>
    </source>
</evidence>
<dbReference type="Pfam" id="PF03634">
    <property type="entry name" value="TCP"/>
    <property type="match status" value="1"/>
</dbReference>
<reference evidence="8 9" key="1">
    <citation type="journal article" date="2017" name="Mol. Plant">
        <title>The Genome of Medicinal Plant Macleaya cordata Provides New Insights into Benzylisoquinoline Alkaloids Metabolism.</title>
        <authorList>
            <person name="Liu X."/>
            <person name="Liu Y."/>
            <person name="Huang P."/>
            <person name="Ma Y."/>
            <person name="Qing Z."/>
            <person name="Tang Q."/>
            <person name="Cao H."/>
            <person name="Cheng P."/>
            <person name="Zheng Y."/>
            <person name="Yuan Z."/>
            <person name="Zhou Y."/>
            <person name="Liu J."/>
            <person name="Tang Z."/>
            <person name="Zhuo Y."/>
            <person name="Zhang Y."/>
            <person name="Yu L."/>
            <person name="Huang J."/>
            <person name="Yang P."/>
            <person name="Peng Q."/>
            <person name="Zhang J."/>
            <person name="Jiang W."/>
            <person name="Zhang Z."/>
            <person name="Lin K."/>
            <person name="Ro D.K."/>
            <person name="Chen X."/>
            <person name="Xiong X."/>
            <person name="Shang Y."/>
            <person name="Huang S."/>
            <person name="Zeng J."/>
        </authorList>
    </citation>
    <scope>NUCLEOTIDE SEQUENCE [LARGE SCALE GENOMIC DNA]</scope>
    <source>
        <strain evidence="9">cv. BLH2017</strain>
        <tissue evidence="8">Root</tissue>
    </source>
</reference>
<evidence type="ECO:0000256" key="4">
    <source>
        <dbReference type="ARBA" id="ARBA00023163"/>
    </source>
</evidence>
<gene>
    <name evidence="8" type="ORF">BVC80_357g2</name>
</gene>
<dbReference type="OrthoDB" id="1928965at2759"/>
<dbReference type="OMA" id="KHEVANT"/>
<sequence>MASIQKQEVEGDDKENNKKLPSSDPSMAAPPSQPPQPPPSPPPVPTQQKQAIQVVSLKEEPTEIEPDVKETPIPQSVLPVAIQMPMPMTMQVKKSTTPGRRASTKDRHTKVEGRGRRVRMPATCAARIFQLTRELGHKSDGETIRWLLEHAEPSIIAATGTGTIPAIAMSVGGTLKIPTTSPATEAADQTTKKKRKRPSTSEFFDATTDGVSVSSGLAPIGATAVTPASIGATAVAAAPQGFMPMWAFSSEGRVIPSNAVAAGTFWMIPPTSAIAGPSLQPQLWTFPPTVTPLVNISARPISSFITTMQPGINLATAIQVQAVPPPTATSSSVAPTNPVSKSSKKSVMAPSSSSNITTTTTTQMLRDFSLEILEKQEFQFMGRSSSNHP</sequence>
<dbReference type="GO" id="GO:0003700">
    <property type="term" value="F:DNA-binding transcription factor activity"/>
    <property type="evidence" value="ECO:0007669"/>
    <property type="project" value="InterPro"/>
</dbReference>
<evidence type="ECO:0000256" key="6">
    <source>
        <dbReference type="SAM" id="MobiDB-lite"/>
    </source>
</evidence>
<feature type="region of interest" description="Disordered" evidence="6">
    <location>
        <begin position="93"/>
        <end position="115"/>
    </location>
</feature>
<dbReference type="PANTHER" id="PTHR31072">
    <property type="entry name" value="TRANSCRIPTION FACTOR TCP4-RELATED"/>
    <property type="match status" value="1"/>
</dbReference>
<dbReference type="InParanoid" id="A0A200QKJ1"/>
<feature type="domain" description="TCP" evidence="7">
    <location>
        <begin position="104"/>
        <end position="158"/>
    </location>
</feature>
<evidence type="ECO:0000313" key="9">
    <source>
        <dbReference type="Proteomes" id="UP000195402"/>
    </source>
</evidence>
<dbReference type="GO" id="GO:0005634">
    <property type="term" value="C:nucleus"/>
    <property type="evidence" value="ECO:0007669"/>
    <property type="project" value="UniProtKB-SubCell"/>
</dbReference>
<keyword evidence="9" id="KW-1185">Reference proteome</keyword>
<dbReference type="STRING" id="56857.A0A200QKJ1"/>
<keyword evidence="2" id="KW-0805">Transcription regulation</keyword>
<evidence type="ECO:0000313" key="8">
    <source>
        <dbReference type="EMBL" id="OVA10986.1"/>
    </source>
</evidence>
<proteinExistence type="predicted"/>
<protein>
    <submittedName>
        <fullName evidence="8">Transcription factor</fullName>
    </submittedName>
</protein>
<evidence type="ECO:0000256" key="2">
    <source>
        <dbReference type="ARBA" id="ARBA00023015"/>
    </source>
</evidence>
<dbReference type="InterPro" id="IPR017887">
    <property type="entry name" value="TF_TCP_subgr"/>
</dbReference>
<feature type="region of interest" description="Disordered" evidence="6">
    <location>
        <begin position="1"/>
        <end position="69"/>
    </location>
</feature>
<feature type="compositionally biased region" description="Low complexity" evidence="6">
    <location>
        <begin position="345"/>
        <end position="360"/>
    </location>
</feature>